<proteinExistence type="predicted"/>
<feature type="signal peptide" evidence="1">
    <location>
        <begin position="1"/>
        <end position="37"/>
    </location>
</feature>
<feature type="chain" id="PRO_5016703393" evidence="1">
    <location>
        <begin position="38"/>
        <end position="460"/>
    </location>
</feature>
<dbReference type="PANTHER" id="PTHR34853">
    <property type="match status" value="1"/>
</dbReference>
<dbReference type="AlphaFoldDB" id="A0A370HNB5"/>
<dbReference type="STRING" id="1210086.GCA_001613105_06665"/>
<gene>
    <name evidence="2" type="ORF">DFR76_11737</name>
</gene>
<evidence type="ECO:0000313" key="2">
    <source>
        <dbReference type="EMBL" id="RDI59705.1"/>
    </source>
</evidence>
<evidence type="ECO:0000313" key="3">
    <source>
        <dbReference type="Proteomes" id="UP000254869"/>
    </source>
</evidence>
<keyword evidence="1" id="KW-0732">Signal</keyword>
<sequence length="460" mass="49562">MINGDRRGRRSVAVLTALATVASALLLGSTSPIPAAAEPPVPQADSFYQPPADLESAEPGTILRSRPVQLAVATILPVHVRAWQLLYRTTDLNERPTVAVTTVAMAMGANPRNHRPLVSHQFYYDSAAPQCAPSYVLQQGTGLTGLEGIHSNSEYLGLAASISQGYAVNIPDFEGLDGHLAVAKEPGYMVLDSIRAAERFEPLGLDGANTPVALWGYSGGGMGSGWAAEMQPSYAPELNVKGVALGAPTSDVQSLLHVNGSMFSTLIAIGIASLSNAYPKFHDVTYRYLTPEGRALIDRTNQQCVSRNALTEMFVDYQRLLTIPIDQYLALPEIREVFDSLVLGHNPPTAPTFVYQGVFDEAVPVWSNDRMVQQWCAGGTSVIYKRDHLSEHLTLTTLGMGDAFNWIRGRLAPNAPDQTGCRTDNVVSMFANVDAFVQQTMINLNALAGALGWPIGPNEN</sequence>
<comment type="caution">
    <text evidence="2">The sequence shown here is derived from an EMBL/GenBank/DDBJ whole genome shotgun (WGS) entry which is preliminary data.</text>
</comment>
<name>A0A370HNB5_9NOCA</name>
<dbReference type="PIRSF" id="PIRSF029171">
    <property type="entry name" value="Esterase_LipA"/>
    <property type="match status" value="1"/>
</dbReference>
<reference evidence="2 3" key="1">
    <citation type="submission" date="2018-07" db="EMBL/GenBank/DDBJ databases">
        <title>Genomic Encyclopedia of Type Strains, Phase IV (KMG-IV): sequencing the most valuable type-strain genomes for metagenomic binning, comparative biology and taxonomic classification.</title>
        <authorList>
            <person name="Goeker M."/>
        </authorList>
    </citation>
    <scope>NUCLEOTIDE SEQUENCE [LARGE SCALE GENOMIC DNA]</scope>
    <source>
        <strain evidence="2 3">DSM 44290</strain>
    </source>
</reference>
<dbReference type="Proteomes" id="UP000254869">
    <property type="component" value="Unassembled WGS sequence"/>
</dbReference>
<dbReference type="InterPro" id="IPR005152">
    <property type="entry name" value="Lipase_secreted"/>
</dbReference>
<organism evidence="2 3">
    <name type="scientific">Nocardia pseudobrasiliensis</name>
    <dbReference type="NCBI Taxonomy" id="45979"/>
    <lineage>
        <taxon>Bacteria</taxon>
        <taxon>Bacillati</taxon>
        <taxon>Actinomycetota</taxon>
        <taxon>Actinomycetes</taxon>
        <taxon>Mycobacteriales</taxon>
        <taxon>Nocardiaceae</taxon>
        <taxon>Nocardia</taxon>
    </lineage>
</organism>
<dbReference type="PANTHER" id="PTHR34853:SF1">
    <property type="entry name" value="LIPASE 5"/>
    <property type="match status" value="1"/>
</dbReference>
<accession>A0A370HNB5</accession>
<protein>
    <submittedName>
        <fullName evidence="2">Secretory lipase</fullName>
    </submittedName>
</protein>
<dbReference type="Gene3D" id="3.40.50.1820">
    <property type="entry name" value="alpha/beta hydrolase"/>
    <property type="match status" value="1"/>
</dbReference>
<dbReference type="Pfam" id="PF03583">
    <property type="entry name" value="LIP"/>
    <property type="match status" value="1"/>
</dbReference>
<evidence type="ECO:0000256" key="1">
    <source>
        <dbReference type="SAM" id="SignalP"/>
    </source>
</evidence>
<dbReference type="GO" id="GO:0004806">
    <property type="term" value="F:triacylglycerol lipase activity"/>
    <property type="evidence" value="ECO:0007669"/>
    <property type="project" value="InterPro"/>
</dbReference>
<dbReference type="GO" id="GO:0016042">
    <property type="term" value="P:lipid catabolic process"/>
    <property type="evidence" value="ECO:0007669"/>
    <property type="project" value="InterPro"/>
</dbReference>
<dbReference type="Gene3D" id="1.10.260.130">
    <property type="match status" value="1"/>
</dbReference>
<keyword evidence="3" id="KW-1185">Reference proteome</keyword>
<dbReference type="InterPro" id="IPR029058">
    <property type="entry name" value="AB_hydrolase_fold"/>
</dbReference>
<dbReference type="EMBL" id="QQBC01000017">
    <property type="protein sequence ID" value="RDI59705.1"/>
    <property type="molecule type" value="Genomic_DNA"/>
</dbReference>
<dbReference type="SUPFAM" id="SSF53474">
    <property type="entry name" value="alpha/beta-Hydrolases"/>
    <property type="match status" value="1"/>
</dbReference>